<dbReference type="EMBL" id="JH598306">
    <property type="status" value="NOT_ANNOTATED_CDS"/>
    <property type="molecule type" value="Genomic_DNA"/>
</dbReference>
<dbReference type="Proteomes" id="UP000011713">
    <property type="component" value="Unassembled WGS sequence"/>
</dbReference>
<evidence type="ECO:0000313" key="2">
    <source>
        <dbReference type="Proteomes" id="UP000011713"/>
    </source>
</evidence>
<keyword evidence="2" id="KW-1185">Reference proteome</keyword>
<dbReference type="AlphaFoldDB" id="M4BIX5"/>
<reference evidence="1" key="2">
    <citation type="submission" date="2015-06" db="UniProtKB">
        <authorList>
            <consortium name="EnsemblProtists"/>
        </authorList>
    </citation>
    <scope>IDENTIFICATION</scope>
    <source>
        <strain evidence="1">Emoy2</strain>
    </source>
</reference>
<name>M4BIX5_HYAAE</name>
<dbReference type="VEuPathDB" id="FungiDB:HpaG806352"/>
<reference evidence="2" key="1">
    <citation type="journal article" date="2010" name="Science">
        <title>Signatures of adaptation to obligate biotrophy in the Hyaloperonospora arabidopsidis genome.</title>
        <authorList>
            <person name="Baxter L."/>
            <person name="Tripathy S."/>
            <person name="Ishaque N."/>
            <person name="Boot N."/>
            <person name="Cabral A."/>
            <person name="Kemen E."/>
            <person name="Thines M."/>
            <person name="Ah-Fong A."/>
            <person name="Anderson R."/>
            <person name="Badejoko W."/>
            <person name="Bittner-Eddy P."/>
            <person name="Boore J.L."/>
            <person name="Chibucos M.C."/>
            <person name="Coates M."/>
            <person name="Dehal P."/>
            <person name="Delehaunty K."/>
            <person name="Dong S."/>
            <person name="Downton P."/>
            <person name="Dumas B."/>
            <person name="Fabro G."/>
            <person name="Fronick C."/>
            <person name="Fuerstenberg S.I."/>
            <person name="Fulton L."/>
            <person name="Gaulin E."/>
            <person name="Govers F."/>
            <person name="Hughes L."/>
            <person name="Humphray S."/>
            <person name="Jiang R.H."/>
            <person name="Judelson H."/>
            <person name="Kamoun S."/>
            <person name="Kyung K."/>
            <person name="Meijer H."/>
            <person name="Minx P."/>
            <person name="Morris P."/>
            <person name="Nelson J."/>
            <person name="Phuntumart V."/>
            <person name="Qutob D."/>
            <person name="Rehmany A."/>
            <person name="Rougon-Cardoso A."/>
            <person name="Ryden P."/>
            <person name="Torto-Alalibo T."/>
            <person name="Studholme D."/>
            <person name="Wang Y."/>
            <person name="Win J."/>
            <person name="Wood J."/>
            <person name="Clifton S.W."/>
            <person name="Rogers J."/>
            <person name="Van den Ackerveken G."/>
            <person name="Jones J.D."/>
            <person name="McDowell J.M."/>
            <person name="Beynon J."/>
            <person name="Tyler B.M."/>
        </authorList>
    </citation>
    <scope>NUCLEOTIDE SEQUENCE [LARGE SCALE GENOMIC DNA]</scope>
    <source>
        <strain evidence="2">Emoy2</strain>
    </source>
</reference>
<proteinExistence type="predicted"/>
<accession>M4BIX5</accession>
<dbReference type="EnsemblProtists" id="HpaT806352">
    <property type="protein sequence ID" value="HpaP806352"/>
    <property type="gene ID" value="HpaG806352"/>
</dbReference>
<organism evidence="1 2">
    <name type="scientific">Hyaloperonospora arabidopsidis (strain Emoy2)</name>
    <name type="common">Downy mildew agent</name>
    <name type="synonym">Peronospora arabidopsidis</name>
    <dbReference type="NCBI Taxonomy" id="559515"/>
    <lineage>
        <taxon>Eukaryota</taxon>
        <taxon>Sar</taxon>
        <taxon>Stramenopiles</taxon>
        <taxon>Oomycota</taxon>
        <taxon>Peronosporomycetes</taxon>
        <taxon>Peronosporales</taxon>
        <taxon>Peronosporaceae</taxon>
        <taxon>Hyaloperonospora</taxon>
    </lineage>
</organism>
<dbReference type="HOGENOM" id="CLU_2727644_0_0_1"/>
<evidence type="ECO:0000313" key="1">
    <source>
        <dbReference type="EnsemblProtists" id="HpaP806352"/>
    </source>
</evidence>
<dbReference type="InParanoid" id="M4BIX5"/>
<sequence length="72" mass="8091">MVCRRPVGQWNPTNVRGKSCPLNVQVTECTRPDTVIFPPRQFLSSAVSQPGVVRPLVCWPEPFCFVRNCSSD</sequence>
<protein>
    <submittedName>
        <fullName evidence="1">Uncharacterized protein</fullName>
    </submittedName>
</protein>